<organism evidence="2 3">
    <name type="scientific">Nocardioides nanhaiensis</name>
    <dbReference type="NCBI Taxonomy" id="1476871"/>
    <lineage>
        <taxon>Bacteria</taxon>
        <taxon>Bacillati</taxon>
        <taxon>Actinomycetota</taxon>
        <taxon>Actinomycetes</taxon>
        <taxon>Propionibacteriales</taxon>
        <taxon>Nocardioidaceae</taxon>
        <taxon>Nocardioides</taxon>
    </lineage>
</organism>
<dbReference type="PANTHER" id="PTHR43138:SF1">
    <property type="entry name" value="N-ACETYLTRANSFERASE ACA1"/>
    <property type="match status" value="1"/>
</dbReference>
<protein>
    <submittedName>
        <fullName evidence="2">GNAT family N-acetyltransferase</fullName>
    </submittedName>
</protein>
<feature type="domain" description="N-acetyltransferase" evidence="1">
    <location>
        <begin position="7"/>
        <end position="169"/>
    </location>
</feature>
<dbReference type="PANTHER" id="PTHR43138">
    <property type="entry name" value="ACETYLTRANSFERASE, GNAT FAMILY"/>
    <property type="match status" value="1"/>
</dbReference>
<comment type="caution">
    <text evidence="2">The sequence shown here is derived from an EMBL/GenBank/DDBJ whole genome shotgun (WGS) entry which is preliminary data.</text>
</comment>
<dbReference type="EMBL" id="BAABIM010000002">
    <property type="protein sequence ID" value="GAA4685465.1"/>
    <property type="molecule type" value="Genomic_DNA"/>
</dbReference>
<dbReference type="Proteomes" id="UP001500621">
    <property type="component" value="Unassembled WGS sequence"/>
</dbReference>
<dbReference type="InterPro" id="IPR016181">
    <property type="entry name" value="Acyl_CoA_acyltransferase"/>
</dbReference>
<dbReference type="Gene3D" id="3.40.630.30">
    <property type="match status" value="1"/>
</dbReference>
<evidence type="ECO:0000313" key="2">
    <source>
        <dbReference type="EMBL" id="GAA4685465.1"/>
    </source>
</evidence>
<proteinExistence type="predicted"/>
<dbReference type="SUPFAM" id="SSF55729">
    <property type="entry name" value="Acyl-CoA N-acyltransferases (Nat)"/>
    <property type="match status" value="1"/>
</dbReference>
<evidence type="ECO:0000259" key="1">
    <source>
        <dbReference type="PROSITE" id="PS51186"/>
    </source>
</evidence>
<sequence>MLVRMTISVRPATDADWPCIWPIILEIAASQDTFAMEATPSECAMRASWMTQPPGRVVVAIDIVGQVLGTANMYANRPNQGSHVASGSLMVAAPARARGVGRALVRDMVAWATGYGFRGIQFNAVVASNQRAVRLYESESFRVVGAAPGGFLHPTLGFVDLLVLWRDLP</sequence>
<reference evidence="3" key="1">
    <citation type="journal article" date="2019" name="Int. J. Syst. Evol. Microbiol.">
        <title>The Global Catalogue of Microorganisms (GCM) 10K type strain sequencing project: providing services to taxonomists for standard genome sequencing and annotation.</title>
        <authorList>
            <consortium name="The Broad Institute Genomics Platform"/>
            <consortium name="The Broad Institute Genome Sequencing Center for Infectious Disease"/>
            <person name="Wu L."/>
            <person name="Ma J."/>
        </authorList>
    </citation>
    <scope>NUCLEOTIDE SEQUENCE [LARGE SCALE GENOMIC DNA]</scope>
    <source>
        <strain evidence="3">JCM 18127</strain>
    </source>
</reference>
<keyword evidence="3" id="KW-1185">Reference proteome</keyword>
<dbReference type="InterPro" id="IPR000182">
    <property type="entry name" value="GNAT_dom"/>
</dbReference>
<gene>
    <name evidence="2" type="ORF">GCM10023226_23790</name>
</gene>
<dbReference type="CDD" id="cd04301">
    <property type="entry name" value="NAT_SF"/>
    <property type="match status" value="1"/>
</dbReference>
<evidence type="ECO:0000313" key="3">
    <source>
        <dbReference type="Proteomes" id="UP001500621"/>
    </source>
</evidence>
<dbReference type="InterPro" id="IPR052742">
    <property type="entry name" value="Mito_N-acetyltransferase"/>
</dbReference>
<dbReference type="RefSeq" id="WP_345266021.1">
    <property type="nucleotide sequence ID" value="NZ_BAABIM010000002.1"/>
</dbReference>
<dbReference type="PROSITE" id="PS51186">
    <property type="entry name" value="GNAT"/>
    <property type="match status" value="1"/>
</dbReference>
<name>A0ABP8WD92_9ACTN</name>
<accession>A0ABP8WD92</accession>
<dbReference type="Pfam" id="PF00583">
    <property type="entry name" value="Acetyltransf_1"/>
    <property type="match status" value="1"/>
</dbReference>